<evidence type="ECO:0000313" key="9">
    <source>
        <dbReference type="Proteomes" id="UP000001861"/>
    </source>
</evidence>
<evidence type="ECO:0000256" key="3">
    <source>
        <dbReference type="ARBA" id="ARBA00022617"/>
    </source>
</evidence>
<protein>
    <submittedName>
        <fullName evidence="8">Cytochrome P450</fullName>
    </submittedName>
</protein>
<dbReference type="Pfam" id="PF00067">
    <property type="entry name" value="p450"/>
    <property type="match status" value="1"/>
</dbReference>
<comment type="similarity">
    <text evidence="2">Belongs to the cytochrome P450 family.</text>
</comment>
<keyword evidence="5" id="KW-0560">Oxidoreductase</keyword>
<dbReference type="KEGG" id="cci:CC1G_10382"/>
<dbReference type="InterPro" id="IPR001128">
    <property type="entry name" value="Cyt_P450"/>
</dbReference>
<dbReference type="eggNOG" id="KOG0156">
    <property type="taxonomic scope" value="Eukaryota"/>
</dbReference>
<dbReference type="GO" id="GO:0020037">
    <property type="term" value="F:heme binding"/>
    <property type="evidence" value="ECO:0007669"/>
    <property type="project" value="InterPro"/>
</dbReference>
<evidence type="ECO:0000256" key="4">
    <source>
        <dbReference type="ARBA" id="ARBA00022723"/>
    </source>
</evidence>
<keyword evidence="7" id="KW-0503">Monooxygenase</keyword>
<dbReference type="SUPFAM" id="SSF48264">
    <property type="entry name" value="Cytochrome P450"/>
    <property type="match status" value="1"/>
</dbReference>
<dbReference type="GO" id="GO:0016705">
    <property type="term" value="F:oxidoreductase activity, acting on paired donors, with incorporation or reduction of molecular oxygen"/>
    <property type="evidence" value="ECO:0007669"/>
    <property type="project" value="InterPro"/>
</dbReference>
<dbReference type="Gene3D" id="1.10.630.10">
    <property type="entry name" value="Cytochrome P450"/>
    <property type="match status" value="1"/>
</dbReference>
<dbReference type="EMBL" id="AACS02000002">
    <property type="protein sequence ID" value="EAU81779.2"/>
    <property type="molecule type" value="Genomic_DNA"/>
</dbReference>
<proteinExistence type="inferred from homology"/>
<dbReference type="PANTHER" id="PTHR46300">
    <property type="entry name" value="P450, PUTATIVE (EUROFUNG)-RELATED-RELATED"/>
    <property type="match status" value="1"/>
</dbReference>
<dbReference type="Proteomes" id="UP000001861">
    <property type="component" value="Unassembled WGS sequence"/>
</dbReference>
<keyword evidence="4" id="KW-0479">Metal-binding</keyword>
<evidence type="ECO:0000256" key="2">
    <source>
        <dbReference type="ARBA" id="ARBA00010617"/>
    </source>
</evidence>
<keyword evidence="9" id="KW-1185">Reference proteome</keyword>
<organism evidence="8 9">
    <name type="scientific">Coprinopsis cinerea (strain Okayama-7 / 130 / ATCC MYA-4618 / FGSC 9003)</name>
    <name type="common">Inky cap fungus</name>
    <name type="synonym">Hormographiella aspergillata</name>
    <dbReference type="NCBI Taxonomy" id="240176"/>
    <lineage>
        <taxon>Eukaryota</taxon>
        <taxon>Fungi</taxon>
        <taxon>Dikarya</taxon>
        <taxon>Basidiomycota</taxon>
        <taxon>Agaricomycotina</taxon>
        <taxon>Agaricomycetes</taxon>
        <taxon>Agaricomycetidae</taxon>
        <taxon>Agaricales</taxon>
        <taxon>Agaricineae</taxon>
        <taxon>Psathyrellaceae</taxon>
        <taxon>Coprinopsis</taxon>
    </lineage>
</organism>
<dbReference type="HOGENOM" id="CLU_001570_2_2_1"/>
<dbReference type="OMA" id="RANHEYH"/>
<dbReference type="InterPro" id="IPR036396">
    <property type="entry name" value="Cyt_P450_sf"/>
</dbReference>
<evidence type="ECO:0000256" key="5">
    <source>
        <dbReference type="ARBA" id="ARBA00023002"/>
    </source>
</evidence>
<gene>
    <name evidence="8" type="ORF">CC1G_10382</name>
</gene>
<dbReference type="GO" id="GO:0005506">
    <property type="term" value="F:iron ion binding"/>
    <property type="evidence" value="ECO:0007669"/>
    <property type="project" value="InterPro"/>
</dbReference>
<dbReference type="InterPro" id="IPR050364">
    <property type="entry name" value="Cytochrome_P450_fung"/>
</dbReference>
<comment type="caution">
    <text evidence="8">The sequence shown here is derived from an EMBL/GenBank/DDBJ whole genome shotgun (WGS) entry which is preliminary data.</text>
</comment>
<comment type="cofactor">
    <cofactor evidence="1">
        <name>heme</name>
        <dbReference type="ChEBI" id="CHEBI:30413"/>
    </cofactor>
</comment>
<evidence type="ECO:0000256" key="6">
    <source>
        <dbReference type="ARBA" id="ARBA00023004"/>
    </source>
</evidence>
<evidence type="ECO:0000313" key="8">
    <source>
        <dbReference type="EMBL" id="EAU81779.2"/>
    </source>
</evidence>
<dbReference type="GeneID" id="6016619"/>
<dbReference type="OrthoDB" id="2789670at2759"/>
<dbReference type="GO" id="GO:0004497">
    <property type="term" value="F:monooxygenase activity"/>
    <property type="evidence" value="ECO:0007669"/>
    <property type="project" value="UniProtKB-KW"/>
</dbReference>
<accession>A8PAJ9</accession>
<dbReference type="PANTHER" id="PTHR46300:SF7">
    <property type="entry name" value="P450, PUTATIVE (EUROFUNG)-RELATED"/>
    <property type="match status" value="1"/>
</dbReference>
<dbReference type="AlphaFoldDB" id="A8PAJ9"/>
<reference evidence="8 9" key="1">
    <citation type="journal article" date="2010" name="Proc. Natl. Acad. Sci. U.S.A.">
        <title>Insights into evolution of multicellular fungi from the assembled chromosomes of the mushroom Coprinopsis cinerea (Coprinus cinereus).</title>
        <authorList>
            <person name="Stajich J.E."/>
            <person name="Wilke S.K."/>
            <person name="Ahren D."/>
            <person name="Au C.H."/>
            <person name="Birren B.W."/>
            <person name="Borodovsky M."/>
            <person name="Burns C."/>
            <person name="Canback B."/>
            <person name="Casselton L.A."/>
            <person name="Cheng C.K."/>
            <person name="Deng J."/>
            <person name="Dietrich F.S."/>
            <person name="Fargo D.C."/>
            <person name="Farman M.L."/>
            <person name="Gathman A.C."/>
            <person name="Goldberg J."/>
            <person name="Guigo R."/>
            <person name="Hoegger P.J."/>
            <person name="Hooker J.B."/>
            <person name="Huggins A."/>
            <person name="James T.Y."/>
            <person name="Kamada T."/>
            <person name="Kilaru S."/>
            <person name="Kodira C."/>
            <person name="Kues U."/>
            <person name="Kupfer D."/>
            <person name="Kwan H.S."/>
            <person name="Lomsadze A."/>
            <person name="Li W."/>
            <person name="Lilly W.W."/>
            <person name="Ma L.J."/>
            <person name="Mackey A.J."/>
            <person name="Manning G."/>
            <person name="Martin F."/>
            <person name="Muraguchi H."/>
            <person name="Natvig D.O."/>
            <person name="Palmerini H."/>
            <person name="Ramesh M.A."/>
            <person name="Rehmeyer C.J."/>
            <person name="Roe B.A."/>
            <person name="Shenoy N."/>
            <person name="Stanke M."/>
            <person name="Ter-Hovhannisyan V."/>
            <person name="Tunlid A."/>
            <person name="Velagapudi R."/>
            <person name="Vision T.J."/>
            <person name="Zeng Q."/>
            <person name="Zolan M.E."/>
            <person name="Pukkila P.J."/>
        </authorList>
    </citation>
    <scope>NUCLEOTIDE SEQUENCE [LARGE SCALE GENOMIC DNA]</scope>
    <source>
        <strain evidence="9">Okayama-7 / 130 / ATCC MYA-4618 / FGSC 9003</strain>
    </source>
</reference>
<keyword evidence="6" id="KW-0408">Iron</keyword>
<evidence type="ECO:0000256" key="7">
    <source>
        <dbReference type="ARBA" id="ARBA00023033"/>
    </source>
</evidence>
<dbReference type="RefSeq" id="XP_001839998.2">
    <property type="nucleotide sequence ID" value="XM_001839946.2"/>
</dbReference>
<keyword evidence="3" id="KW-0349">Heme</keyword>
<name>A8PAJ9_COPC7</name>
<dbReference type="VEuPathDB" id="FungiDB:CC1G_10382"/>
<dbReference type="InParanoid" id="A8PAJ9"/>
<evidence type="ECO:0000256" key="1">
    <source>
        <dbReference type="ARBA" id="ARBA00001971"/>
    </source>
</evidence>
<sequence length="189" mass="21848">MGKPLMILNSLSASVDLLEKKAQIFSDRPQLIALEMTGLDFGFGTMSYGPRWRAHRKAFHQFFNQREVAKYRPIIEQEGLAFLRRLAADPFSIHRESRNYFGTVLIRISYGIGHIGANKRLIEHAQAIVEGFGEIFAPGRFLVNIFPWLRHFPSWFPGTSWRARFDYFKTARELAVVHSFNETKERVGT</sequence>